<keyword evidence="4" id="KW-1185">Reference proteome</keyword>
<feature type="compositionally biased region" description="Low complexity" evidence="2">
    <location>
        <begin position="150"/>
        <end position="164"/>
    </location>
</feature>
<reference evidence="3 4" key="1">
    <citation type="journal article" date="2019" name="Nat. Ecol. Evol.">
        <title>Megaphylogeny resolves global patterns of mushroom evolution.</title>
        <authorList>
            <person name="Varga T."/>
            <person name="Krizsan K."/>
            <person name="Foldi C."/>
            <person name="Dima B."/>
            <person name="Sanchez-Garcia M."/>
            <person name="Sanchez-Ramirez S."/>
            <person name="Szollosi G.J."/>
            <person name="Szarkandi J.G."/>
            <person name="Papp V."/>
            <person name="Albert L."/>
            <person name="Andreopoulos W."/>
            <person name="Angelini C."/>
            <person name="Antonin V."/>
            <person name="Barry K.W."/>
            <person name="Bougher N.L."/>
            <person name="Buchanan P."/>
            <person name="Buyck B."/>
            <person name="Bense V."/>
            <person name="Catcheside P."/>
            <person name="Chovatia M."/>
            <person name="Cooper J."/>
            <person name="Damon W."/>
            <person name="Desjardin D."/>
            <person name="Finy P."/>
            <person name="Geml J."/>
            <person name="Haridas S."/>
            <person name="Hughes K."/>
            <person name="Justo A."/>
            <person name="Karasinski D."/>
            <person name="Kautmanova I."/>
            <person name="Kiss B."/>
            <person name="Kocsube S."/>
            <person name="Kotiranta H."/>
            <person name="LaButti K.M."/>
            <person name="Lechner B.E."/>
            <person name="Liimatainen K."/>
            <person name="Lipzen A."/>
            <person name="Lukacs Z."/>
            <person name="Mihaltcheva S."/>
            <person name="Morgado L.N."/>
            <person name="Niskanen T."/>
            <person name="Noordeloos M.E."/>
            <person name="Ohm R.A."/>
            <person name="Ortiz-Santana B."/>
            <person name="Ovrebo C."/>
            <person name="Racz N."/>
            <person name="Riley R."/>
            <person name="Savchenko A."/>
            <person name="Shiryaev A."/>
            <person name="Soop K."/>
            <person name="Spirin V."/>
            <person name="Szebenyi C."/>
            <person name="Tomsovsky M."/>
            <person name="Tulloss R.E."/>
            <person name="Uehling J."/>
            <person name="Grigoriev I.V."/>
            <person name="Vagvolgyi C."/>
            <person name="Papp T."/>
            <person name="Martin F.M."/>
            <person name="Miettinen O."/>
            <person name="Hibbett D.S."/>
            <person name="Nagy L.G."/>
        </authorList>
    </citation>
    <scope>NUCLEOTIDE SEQUENCE [LARGE SCALE GENOMIC DNA]</scope>
    <source>
        <strain evidence="3 4">OMC1185</strain>
    </source>
</reference>
<feature type="region of interest" description="Disordered" evidence="2">
    <location>
        <begin position="296"/>
        <end position="460"/>
    </location>
</feature>
<evidence type="ECO:0000256" key="1">
    <source>
        <dbReference type="SAM" id="Coils"/>
    </source>
</evidence>
<evidence type="ECO:0000256" key="2">
    <source>
        <dbReference type="SAM" id="MobiDB-lite"/>
    </source>
</evidence>
<feature type="compositionally biased region" description="Polar residues" evidence="2">
    <location>
        <begin position="26"/>
        <end position="38"/>
    </location>
</feature>
<accession>A0A5C3N4I8</accession>
<dbReference type="EMBL" id="ML213512">
    <property type="protein sequence ID" value="TFK51058.1"/>
    <property type="molecule type" value="Genomic_DNA"/>
</dbReference>
<feature type="compositionally biased region" description="Basic and acidic residues" evidence="2">
    <location>
        <begin position="367"/>
        <end position="379"/>
    </location>
</feature>
<feature type="coiled-coil region" evidence="1">
    <location>
        <begin position="91"/>
        <end position="118"/>
    </location>
</feature>
<feature type="compositionally biased region" description="Basic residues" evidence="2">
    <location>
        <begin position="450"/>
        <end position="460"/>
    </location>
</feature>
<organism evidence="3 4">
    <name type="scientific">Heliocybe sulcata</name>
    <dbReference type="NCBI Taxonomy" id="5364"/>
    <lineage>
        <taxon>Eukaryota</taxon>
        <taxon>Fungi</taxon>
        <taxon>Dikarya</taxon>
        <taxon>Basidiomycota</taxon>
        <taxon>Agaricomycotina</taxon>
        <taxon>Agaricomycetes</taxon>
        <taxon>Gloeophyllales</taxon>
        <taxon>Gloeophyllaceae</taxon>
        <taxon>Heliocybe</taxon>
    </lineage>
</organism>
<evidence type="ECO:0000313" key="3">
    <source>
        <dbReference type="EMBL" id="TFK51058.1"/>
    </source>
</evidence>
<feature type="compositionally biased region" description="Polar residues" evidence="2">
    <location>
        <begin position="397"/>
        <end position="415"/>
    </location>
</feature>
<dbReference type="AlphaFoldDB" id="A0A5C3N4I8"/>
<protein>
    <submittedName>
        <fullName evidence="3">Uncharacterized protein</fullName>
    </submittedName>
</protein>
<feature type="compositionally biased region" description="Polar residues" evidence="2">
    <location>
        <begin position="1"/>
        <end position="12"/>
    </location>
</feature>
<feature type="region of interest" description="Disordered" evidence="2">
    <location>
        <begin position="150"/>
        <end position="283"/>
    </location>
</feature>
<evidence type="ECO:0000313" key="4">
    <source>
        <dbReference type="Proteomes" id="UP000305948"/>
    </source>
</evidence>
<feature type="region of interest" description="Disordered" evidence="2">
    <location>
        <begin position="1"/>
        <end position="46"/>
    </location>
</feature>
<dbReference type="Proteomes" id="UP000305948">
    <property type="component" value="Unassembled WGS sequence"/>
</dbReference>
<name>A0A5C3N4I8_9AGAM</name>
<keyword evidence="1" id="KW-0175">Coiled coil</keyword>
<feature type="compositionally biased region" description="Polar residues" evidence="2">
    <location>
        <begin position="266"/>
        <end position="283"/>
    </location>
</feature>
<proteinExistence type="predicted"/>
<sequence>MLNSTQWSSSSICEAPTPEQRRRSPSTDPSTQDASNIGGNDPDQYATMNDLHSAVDNIEKMMEDQFGATRELLQGIERSQQAGDLIIKDALSRVEKQLASQEEKLEQTIETLKQSINSSHGKLAKRIQGLETLIIRAEEGFMRLEKALTDDVTTATTSPATPTVETERTLPLLEVGMEPSISPKAGSSNARGTARESTIHSSSRAPSPGPEPAPATTLESGFDPVPGTPSPHAQPNVQEPVSALGAAASGARPLRREATFVGPKNPITSTMSPRPLTRTGNSVNVGFTTCAEKEVRPVPAQASGSGAATEVPSATEAAAEDSAEMLPSPTVDTTEGDKNVSGLKARDEADETGGQLAEDIATSSKELSIELKERKIRDMKQKRKGKDMKTEAVGSQGEPSYTQTNWYAGRPTTSDGEGCGRSQRKRGRKESEELQPAAPASQDSESSKMANKRRKGSNRK</sequence>
<gene>
    <name evidence="3" type="ORF">OE88DRAFT_1660303</name>
</gene>